<dbReference type="CDD" id="cd07570">
    <property type="entry name" value="GAT_Gln-NAD-synth"/>
    <property type="match status" value="1"/>
</dbReference>
<dbReference type="AlphaFoldDB" id="A0A381XRC9"/>
<gene>
    <name evidence="3" type="ORF">METZ01_LOCUS120200</name>
</gene>
<dbReference type="GO" id="GO:0009435">
    <property type="term" value="P:NAD+ biosynthetic process"/>
    <property type="evidence" value="ECO:0007669"/>
    <property type="project" value="InterPro"/>
</dbReference>
<dbReference type="PROSITE" id="PS50263">
    <property type="entry name" value="CN_HYDROLASE"/>
    <property type="match status" value="1"/>
</dbReference>
<dbReference type="EMBL" id="UINC01016113">
    <property type="protein sequence ID" value="SVA67346.1"/>
    <property type="molecule type" value="Genomic_DNA"/>
</dbReference>
<feature type="non-terminal residue" evidence="3">
    <location>
        <position position="290"/>
    </location>
</feature>
<dbReference type="InterPro" id="IPR003694">
    <property type="entry name" value="NAD_synthase"/>
</dbReference>
<dbReference type="SUPFAM" id="SSF56317">
    <property type="entry name" value="Carbon-nitrogen hydrolase"/>
    <property type="match status" value="1"/>
</dbReference>
<keyword evidence="1" id="KW-0436">Ligase</keyword>
<dbReference type="PANTHER" id="PTHR23090:SF9">
    <property type="entry name" value="GLUTAMINE-DEPENDENT NAD(+) SYNTHETASE"/>
    <property type="match status" value="1"/>
</dbReference>
<dbReference type="InterPro" id="IPR036526">
    <property type="entry name" value="C-N_Hydrolase_sf"/>
</dbReference>
<accession>A0A381XRC9</accession>
<dbReference type="GO" id="GO:0004359">
    <property type="term" value="F:glutaminase activity"/>
    <property type="evidence" value="ECO:0007669"/>
    <property type="project" value="InterPro"/>
</dbReference>
<evidence type="ECO:0000256" key="1">
    <source>
        <dbReference type="ARBA" id="ARBA00022598"/>
    </source>
</evidence>
<dbReference type="Gene3D" id="3.60.110.10">
    <property type="entry name" value="Carbon-nitrogen hydrolase"/>
    <property type="match status" value="1"/>
</dbReference>
<evidence type="ECO:0000259" key="2">
    <source>
        <dbReference type="PROSITE" id="PS50263"/>
    </source>
</evidence>
<reference evidence="3" key="1">
    <citation type="submission" date="2018-05" db="EMBL/GenBank/DDBJ databases">
        <authorList>
            <person name="Lanie J.A."/>
            <person name="Ng W.-L."/>
            <person name="Kazmierczak K.M."/>
            <person name="Andrzejewski T.M."/>
            <person name="Davidsen T.M."/>
            <person name="Wayne K.J."/>
            <person name="Tettelin H."/>
            <person name="Glass J.I."/>
            <person name="Rusch D."/>
            <person name="Podicherti R."/>
            <person name="Tsui H.-C.T."/>
            <person name="Winkler M.E."/>
        </authorList>
    </citation>
    <scope>NUCLEOTIDE SEQUENCE</scope>
</reference>
<dbReference type="PANTHER" id="PTHR23090">
    <property type="entry name" value="NH 3 /GLUTAMINE-DEPENDENT NAD + SYNTHETASE"/>
    <property type="match status" value="1"/>
</dbReference>
<feature type="domain" description="CN hydrolase" evidence="2">
    <location>
        <begin position="14"/>
        <end position="254"/>
    </location>
</feature>
<dbReference type="GO" id="GO:0005737">
    <property type="term" value="C:cytoplasm"/>
    <property type="evidence" value="ECO:0007669"/>
    <property type="project" value="InterPro"/>
</dbReference>
<evidence type="ECO:0000313" key="3">
    <source>
        <dbReference type="EMBL" id="SVA67346.1"/>
    </source>
</evidence>
<name>A0A381XRC9_9ZZZZ</name>
<dbReference type="InterPro" id="IPR003010">
    <property type="entry name" value="C-N_Hydrolase"/>
</dbReference>
<sequence length="290" mass="32041">MTSGTVSSVSTNEIRVAAAQVNTTVGDIDGNAHLIEKWIKLSQDQQAELVAFPELTITGYPPEDLVLYDNFIAANKIALHRIAAKVENIVALVGFVDSEDGKLFNSAAVLHQGKIVTKYRKIHLPNYGVFDERRYFTPGEECPIISINGIKVGINICEDIWEPIGPAEIQSAAGAQIIINLNSSPYELGKHRHREKIVSDLSRRNHVYTLYTNQIGGQDELVFDGGSMLVDPDGKLMGSSTRFEESLLVADIKTDPKKKSLPRQQNYRVSNKTLAEVRKSLTVEIPTTKP</sequence>
<dbReference type="Pfam" id="PF00795">
    <property type="entry name" value="CN_hydrolase"/>
    <property type="match status" value="1"/>
</dbReference>
<organism evidence="3">
    <name type="scientific">marine metagenome</name>
    <dbReference type="NCBI Taxonomy" id="408172"/>
    <lineage>
        <taxon>unclassified sequences</taxon>
        <taxon>metagenomes</taxon>
        <taxon>ecological metagenomes</taxon>
    </lineage>
</organism>
<protein>
    <recommendedName>
        <fullName evidence="2">CN hydrolase domain-containing protein</fullName>
    </recommendedName>
</protein>
<dbReference type="GO" id="GO:0003952">
    <property type="term" value="F:NAD+ synthase (glutamine-hydrolyzing) activity"/>
    <property type="evidence" value="ECO:0007669"/>
    <property type="project" value="InterPro"/>
</dbReference>
<proteinExistence type="predicted"/>